<accession>X1S9A2</accession>
<dbReference type="Pfam" id="PF19663">
    <property type="entry name" value="DUF6166"/>
    <property type="match status" value="1"/>
</dbReference>
<sequence length="113" mass="12508">MTVAYVGDKTKEKVGPQTVIRHDSENGDTILDLRPSQKLFNHSPDGFQFGYGGSGPAQLALAILLDVTGDGEFSVRWHQTFKSEKIAGLEDRFIIIQSEVQDWVKARPTAGLY</sequence>
<comment type="caution">
    <text evidence="1">The sequence shown here is derived from an EMBL/GenBank/DDBJ whole genome shotgun (WGS) entry which is preliminary data.</text>
</comment>
<proteinExistence type="predicted"/>
<dbReference type="AlphaFoldDB" id="X1S9A2"/>
<evidence type="ECO:0000313" key="1">
    <source>
        <dbReference type="EMBL" id="GAI71985.1"/>
    </source>
</evidence>
<dbReference type="EMBL" id="BARW01001065">
    <property type="protein sequence ID" value="GAI71985.1"/>
    <property type="molecule type" value="Genomic_DNA"/>
</dbReference>
<reference evidence="1" key="1">
    <citation type="journal article" date="2014" name="Front. Microbiol.">
        <title>High frequency of phylogenetically diverse reductive dehalogenase-homologous genes in deep subseafloor sedimentary metagenomes.</title>
        <authorList>
            <person name="Kawai M."/>
            <person name="Futagami T."/>
            <person name="Toyoda A."/>
            <person name="Takaki Y."/>
            <person name="Nishi S."/>
            <person name="Hori S."/>
            <person name="Arai W."/>
            <person name="Tsubouchi T."/>
            <person name="Morono Y."/>
            <person name="Uchiyama I."/>
            <person name="Ito T."/>
            <person name="Fujiyama A."/>
            <person name="Inagaki F."/>
            <person name="Takami H."/>
        </authorList>
    </citation>
    <scope>NUCLEOTIDE SEQUENCE</scope>
    <source>
        <strain evidence="1">Expedition CK06-06</strain>
    </source>
</reference>
<name>X1S9A2_9ZZZZ</name>
<protein>
    <submittedName>
        <fullName evidence="1">Uncharacterized protein</fullName>
    </submittedName>
</protein>
<dbReference type="InterPro" id="IPR046164">
    <property type="entry name" value="DUF6166"/>
</dbReference>
<gene>
    <name evidence="1" type="ORF">S12H4_03691</name>
</gene>
<organism evidence="1">
    <name type="scientific">marine sediment metagenome</name>
    <dbReference type="NCBI Taxonomy" id="412755"/>
    <lineage>
        <taxon>unclassified sequences</taxon>
        <taxon>metagenomes</taxon>
        <taxon>ecological metagenomes</taxon>
    </lineage>
</organism>